<dbReference type="Pfam" id="PF09822">
    <property type="entry name" value="ABC_transp_aux"/>
    <property type="match status" value="1"/>
</dbReference>
<dbReference type="GO" id="GO:0005886">
    <property type="term" value="C:plasma membrane"/>
    <property type="evidence" value="ECO:0007669"/>
    <property type="project" value="UniProtKB-SubCell"/>
</dbReference>
<keyword evidence="11" id="KW-1185">Reference proteome</keyword>
<evidence type="ECO:0000256" key="2">
    <source>
        <dbReference type="ARBA" id="ARBA00022475"/>
    </source>
</evidence>
<keyword evidence="4 7" id="KW-1133">Transmembrane helix</keyword>
<dbReference type="PANTHER" id="PTHR30294">
    <property type="entry name" value="MEMBRANE COMPONENT OF ABC TRANSPORTER YHHJ-RELATED"/>
    <property type="match status" value="1"/>
</dbReference>
<sequence>METRAVARRVAQKEVGLFFTSPVAWLFLGSFAAVCLFVFFWGSSFFARNIADVRPLFQWMPILLVFLCSALTMRMWSEERRTGTLEHVLVQPSALWRFVYGKFRACMLLLVLALVSTVPLPVTVSLIADLDWGPVFAGYLATVLLGALYISVGLFVSSRTDNPIVSLIASVILCGTMFLVGSGIFTEFFSNSTAETLRHFGTGSRFSSITRGVIDARDLFFYLSVTFAFLALNVYTLEREGWARLASTPRQRNWRVGIALLLANLVMANLWVEKMPLPRMDITEGRLYSISQPSRDLLRQLDEPLLIRGYFSDRTHPMLAPLEPQLRDLIREYEAAGIGKVRVEFTDPTLHPEQEREANERYGILPTPFQVADRYQSALMNAYFNVLVQYGSEHVTLSFSDLIEVRTNTSGDPEVLLRNPEFDITRAIRDALYNYRAGGDLFTGIEQPVEFIGYVSDRELLPPKLQAYYDSITAQLQVAIDASDDKFSFRFIDPESRGAVVARQIYDQWGFAPMSTGLDEDSEFYFYLTLADERQVVQLPTGDFNPSDFRTALDSGLKRFARSFTRTVALTTPRIDPQLREYGLGGPSFTNLERAITRDHSIVKEDLSDGMVNPEADILVVAAPQQLDERGVFAIDQFVMRGGTVVLATSPFSVERENGELRLKNWKSGLEPWLQHNGITIRPELVLDEQMGKFPAPVRRGSGDYQFNDVRIINYPFFIDVRRDAIARHAISGSLPQVTMAWVSPLDVERRDRRRVSKILWSSPQAWTDDGTLLMPRSDDKGEIVPPRRPDDQAPASYDLGVALQGRFTSYFTESPSFSDGENLVLRSPESARIVIFPSNDFLSDQVLASQVHASGTQYLGPLELLSNTLDWALQEELLLNIRSRGHFNRTLPPMERKAQVGLEAFNYGAALVWLALLALWHKFRLHRKRKSYAQELGL</sequence>
<feature type="transmembrane region" description="Helical" evidence="7">
    <location>
        <begin position="105"/>
        <end position="124"/>
    </location>
</feature>
<dbReference type="GO" id="GO:0140359">
    <property type="term" value="F:ABC-type transporter activity"/>
    <property type="evidence" value="ECO:0007669"/>
    <property type="project" value="InterPro"/>
</dbReference>
<evidence type="ECO:0000259" key="9">
    <source>
        <dbReference type="Pfam" id="PF23357"/>
    </source>
</evidence>
<organism evidence="10 11">
    <name type="scientific">Halioglobus maricola</name>
    <dbReference type="NCBI Taxonomy" id="2601894"/>
    <lineage>
        <taxon>Bacteria</taxon>
        <taxon>Pseudomonadati</taxon>
        <taxon>Pseudomonadota</taxon>
        <taxon>Gammaproteobacteria</taxon>
        <taxon>Cellvibrionales</taxon>
        <taxon>Halieaceae</taxon>
        <taxon>Halioglobus</taxon>
    </lineage>
</organism>
<proteinExistence type="predicted"/>
<name>A0A5P9NQ75_9GAMM</name>
<comment type="subcellular location">
    <subcellularLocation>
        <location evidence="1">Cell membrane</location>
        <topology evidence="1">Multi-pass membrane protein</topology>
    </subcellularLocation>
</comment>
<evidence type="ECO:0000256" key="6">
    <source>
        <dbReference type="SAM" id="MobiDB-lite"/>
    </source>
</evidence>
<dbReference type="Proteomes" id="UP000326287">
    <property type="component" value="Chromosome"/>
</dbReference>
<feature type="domain" description="DUF7088" evidence="9">
    <location>
        <begin position="285"/>
        <end position="388"/>
    </location>
</feature>
<evidence type="ECO:0000256" key="4">
    <source>
        <dbReference type="ARBA" id="ARBA00022989"/>
    </source>
</evidence>
<feature type="transmembrane region" description="Helical" evidence="7">
    <location>
        <begin position="219"/>
        <end position="235"/>
    </location>
</feature>
<feature type="transmembrane region" description="Helical" evidence="7">
    <location>
        <begin position="256"/>
        <end position="272"/>
    </location>
</feature>
<feature type="domain" description="ABC-type uncharacterised transport system" evidence="8">
    <location>
        <begin position="604"/>
        <end position="857"/>
    </location>
</feature>
<accession>A0A5P9NQ75</accession>
<evidence type="ECO:0000256" key="1">
    <source>
        <dbReference type="ARBA" id="ARBA00004651"/>
    </source>
</evidence>
<feature type="transmembrane region" description="Helical" evidence="7">
    <location>
        <begin position="136"/>
        <end position="157"/>
    </location>
</feature>
<protein>
    <submittedName>
        <fullName evidence="10">ABC transporter permease</fullName>
    </submittedName>
</protein>
<evidence type="ECO:0000256" key="7">
    <source>
        <dbReference type="SAM" id="Phobius"/>
    </source>
</evidence>
<evidence type="ECO:0000259" key="8">
    <source>
        <dbReference type="Pfam" id="PF09822"/>
    </source>
</evidence>
<dbReference type="EMBL" id="CP036422">
    <property type="protein sequence ID" value="QFU77444.1"/>
    <property type="molecule type" value="Genomic_DNA"/>
</dbReference>
<reference evidence="10 11" key="1">
    <citation type="submission" date="2019-02" db="EMBL/GenBank/DDBJ databases">
        <authorList>
            <person name="Li S.-H."/>
        </authorList>
    </citation>
    <scope>NUCLEOTIDE SEQUENCE [LARGE SCALE GENOMIC DNA]</scope>
    <source>
        <strain evidence="10 11">IMCC14385</strain>
    </source>
</reference>
<dbReference type="KEGG" id="halc:EY643_18205"/>
<feature type="transmembrane region" description="Helical" evidence="7">
    <location>
        <begin position="15"/>
        <end position="41"/>
    </location>
</feature>
<dbReference type="Pfam" id="PF23357">
    <property type="entry name" value="DUF7088"/>
    <property type="match status" value="1"/>
</dbReference>
<feature type="region of interest" description="Disordered" evidence="6">
    <location>
        <begin position="771"/>
        <end position="795"/>
    </location>
</feature>
<feature type="compositionally biased region" description="Basic and acidic residues" evidence="6">
    <location>
        <begin position="777"/>
        <end position="792"/>
    </location>
</feature>
<dbReference type="RefSeq" id="WP_153240590.1">
    <property type="nucleotide sequence ID" value="NZ_CP036422.1"/>
</dbReference>
<dbReference type="PANTHER" id="PTHR30294:SF29">
    <property type="entry name" value="MULTIDRUG ABC TRANSPORTER PERMEASE YBHS-RELATED"/>
    <property type="match status" value="1"/>
</dbReference>
<dbReference type="Pfam" id="PF12679">
    <property type="entry name" value="ABC2_membrane_2"/>
    <property type="match status" value="1"/>
</dbReference>
<dbReference type="AlphaFoldDB" id="A0A5P9NQ75"/>
<keyword evidence="3 7" id="KW-0812">Transmembrane</keyword>
<evidence type="ECO:0000313" key="11">
    <source>
        <dbReference type="Proteomes" id="UP000326287"/>
    </source>
</evidence>
<keyword evidence="5 7" id="KW-0472">Membrane</keyword>
<gene>
    <name evidence="10" type="ORF">EY643_18205</name>
</gene>
<evidence type="ECO:0000256" key="3">
    <source>
        <dbReference type="ARBA" id="ARBA00022692"/>
    </source>
</evidence>
<feature type="transmembrane region" description="Helical" evidence="7">
    <location>
        <begin position="905"/>
        <end position="921"/>
    </location>
</feature>
<feature type="transmembrane region" description="Helical" evidence="7">
    <location>
        <begin position="164"/>
        <end position="185"/>
    </location>
</feature>
<dbReference type="InterPro" id="IPR055396">
    <property type="entry name" value="DUF7088"/>
</dbReference>
<evidence type="ECO:0000256" key="5">
    <source>
        <dbReference type="ARBA" id="ARBA00023136"/>
    </source>
</evidence>
<evidence type="ECO:0000313" key="10">
    <source>
        <dbReference type="EMBL" id="QFU77444.1"/>
    </source>
</evidence>
<feature type="transmembrane region" description="Helical" evidence="7">
    <location>
        <begin position="56"/>
        <end position="76"/>
    </location>
</feature>
<keyword evidence="2" id="KW-1003">Cell membrane</keyword>
<dbReference type="InterPro" id="IPR019196">
    <property type="entry name" value="ABC_transp_unknown"/>
</dbReference>
<dbReference type="InterPro" id="IPR051449">
    <property type="entry name" value="ABC-2_transporter_component"/>
</dbReference>
<dbReference type="OrthoDB" id="9794512at2"/>